<dbReference type="Gene3D" id="3.40.50.300">
    <property type="entry name" value="P-loop containing nucleotide triphosphate hydrolases"/>
    <property type="match status" value="1"/>
</dbReference>
<feature type="compositionally biased region" description="Polar residues" evidence="5">
    <location>
        <begin position="338"/>
        <end position="352"/>
    </location>
</feature>
<reference evidence="7 8" key="1">
    <citation type="submission" date="2016-04" db="EMBL/GenBank/DDBJ databases">
        <title>Chloroflexus islandicus sp. nov., a thermophilic filamentous anoxygenic phototrophic bacterium from geyser Strokkur (Iceland).</title>
        <authorList>
            <person name="Gaisin V.A."/>
            <person name="Kalashnikov A.M."/>
            <person name="Sukhacheva M.V."/>
            <person name="Grouzdev D.S."/>
            <person name="Ivanov T.M."/>
            <person name="Kuznetsov B."/>
            <person name="Gorlenko V.M."/>
        </authorList>
    </citation>
    <scope>NUCLEOTIDE SEQUENCE [LARGE SCALE GENOMIC DNA]</scope>
    <source>
        <strain evidence="8">isl-2</strain>
    </source>
</reference>
<evidence type="ECO:0000256" key="3">
    <source>
        <dbReference type="ARBA" id="ARBA00022741"/>
    </source>
</evidence>
<keyword evidence="8" id="KW-1185">Reference proteome</keyword>
<dbReference type="PROSITE" id="PS50893">
    <property type="entry name" value="ABC_TRANSPORTER_2"/>
    <property type="match status" value="1"/>
</dbReference>
<dbReference type="CDD" id="cd03230">
    <property type="entry name" value="ABC_DR_subfamily_A"/>
    <property type="match status" value="1"/>
</dbReference>
<feature type="domain" description="ABC transporter" evidence="6">
    <location>
        <begin position="5"/>
        <end position="232"/>
    </location>
</feature>
<dbReference type="InterPro" id="IPR003439">
    <property type="entry name" value="ABC_transporter-like_ATP-bd"/>
</dbReference>
<dbReference type="InterPro" id="IPR017871">
    <property type="entry name" value="ABC_transporter-like_CS"/>
</dbReference>
<dbReference type="Proteomes" id="UP000078287">
    <property type="component" value="Unassembled WGS sequence"/>
</dbReference>
<dbReference type="SMART" id="SM00382">
    <property type="entry name" value="AAA"/>
    <property type="match status" value="1"/>
</dbReference>
<dbReference type="GO" id="GO:0016887">
    <property type="term" value="F:ATP hydrolysis activity"/>
    <property type="evidence" value="ECO:0007669"/>
    <property type="project" value="InterPro"/>
</dbReference>
<name>A0A178MGF0_9CHLR</name>
<dbReference type="RefSeq" id="WP_066784059.1">
    <property type="nucleotide sequence ID" value="NZ_LWQS01000038.1"/>
</dbReference>
<dbReference type="PANTHER" id="PTHR43335">
    <property type="entry name" value="ABC TRANSPORTER, ATP-BINDING PROTEIN"/>
    <property type="match status" value="1"/>
</dbReference>
<evidence type="ECO:0000256" key="5">
    <source>
        <dbReference type="SAM" id="MobiDB-lite"/>
    </source>
</evidence>
<keyword evidence="2" id="KW-0813">Transport</keyword>
<evidence type="ECO:0000256" key="4">
    <source>
        <dbReference type="ARBA" id="ARBA00022840"/>
    </source>
</evidence>
<evidence type="ECO:0000256" key="2">
    <source>
        <dbReference type="ARBA" id="ARBA00022448"/>
    </source>
</evidence>
<evidence type="ECO:0000259" key="6">
    <source>
        <dbReference type="PROSITE" id="PS50893"/>
    </source>
</evidence>
<dbReference type="InterPro" id="IPR003593">
    <property type="entry name" value="AAA+_ATPase"/>
</dbReference>
<evidence type="ECO:0000256" key="1">
    <source>
        <dbReference type="ARBA" id="ARBA00005417"/>
    </source>
</evidence>
<dbReference type="GO" id="GO:0005524">
    <property type="term" value="F:ATP binding"/>
    <property type="evidence" value="ECO:0007669"/>
    <property type="project" value="UniProtKB-KW"/>
</dbReference>
<proteinExistence type="inferred from homology"/>
<keyword evidence="4" id="KW-0067">ATP-binding</keyword>
<feature type="region of interest" description="Disordered" evidence="5">
    <location>
        <begin position="316"/>
        <end position="352"/>
    </location>
</feature>
<sequence>MTDVIVVEGLTKRYGHVSVLRGVNLRVVAGEVYGLLGPNGAGKSTLIHLLLGFLHPDSGRIRVLGSANLEAQRRLIGYVPERQRYHSYYTPREYLTFLGRFDGMPATQLRQRITELLELTGLAAVADRHLRTFSKGMLQRFGIAQALLTDPDLLLIDEPTSGLDLDGQQELLTLLNGVRQRGHTVLLCTHRLAEVEYLCDRAGILTDGKIALELNVAEVRQSAGSIIVQTGPLDLPLRQRLEMIGREVQCTEQAVLISPHTPELQAKVLQTLIEANVPIHALEPQMSRLAQIYLRTVRGEPVDNLLVGNTTPLRTVLRETLPPPPTDDIDPMLKRLLQRSSTHPPSQRDGNQ</sequence>
<accession>A0A178MGF0</accession>
<dbReference type="OrthoDB" id="9809205at2"/>
<keyword evidence="3" id="KW-0547">Nucleotide-binding</keyword>
<dbReference type="AlphaFoldDB" id="A0A178MGF0"/>
<comment type="similarity">
    <text evidence="1">Belongs to the ABC transporter superfamily.</text>
</comment>
<comment type="caution">
    <text evidence="7">The sequence shown here is derived from an EMBL/GenBank/DDBJ whole genome shotgun (WGS) entry which is preliminary data.</text>
</comment>
<dbReference type="Pfam" id="PF00005">
    <property type="entry name" value="ABC_tran"/>
    <property type="match status" value="1"/>
</dbReference>
<evidence type="ECO:0000313" key="7">
    <source>
        <dbReference type="EMBL" id="OAN47217.1"/>
    </source>
</evidence>
<organism evidence="7 8">
    <name type="scientific">Chloroflexus islandicus</name>
    <dbReference type="NCBI Taxonomy" id="1707952"/>
    <lineage>
        <taxon>Bacteria</taxon>
        <taxon>Bacillati</taxon>
        <taxon>Chloroflexota</taxon>
        <taxon>Chloroflexia</taxon>
        <taxon>Chloroflexales</taxon>
        <taxon>Chloroflexineae</taxon>
        <taxon>Chloroflexaceae</taxon>
        <taxon>Chloroflexus</taxon>
    </lineage>
</organism>
<dbReference type="InterPro" id="IPR027417">
    <property type="entry name" value="P-loop_NTPase"/>
</dbReference>
<dbReference type="PROSITE" id="PS00211">
    <property type="entry name" value="ABC_TRANSPORTER_1"/>
    <property type="match status" value="1"/>
</dbReference>
<dbReference type="SUPFAM" id="SSF52540">
    <property type="entry name" value="P-loop containing nucleoside triphosphate hydrolases"/>
    <property type="match status" value="1"/>
</dbReference>
<evidence type="ECO:0000313" key="8">
    <source>
        <dbReference type="Proteomes" id="UP000078287"/>
    </source>
</evidence>
<dbReference type="PANTHER" id="PTHR43335:SF11">
    <property type="entry name" value="ABC TRANSPORTER RELATED"/>
    <property type="match status" value="1"/>
</dbReference>
<protein>
    <submittedName>
        <fullName evidence="7">ABC transporter</fullName>
    </submittedName>
</protein>
<dbReference type="EMBL" id="LWQS01000038">
    <property type="protein sequence ID" value="OAN47217.1"/>
    <property type="molecule type" value="Genomic_DNA"/>
</dbReference>
<dbReference type="STRING" id="1707952.A6A03_00275"/>
<gene>
    <name evidence="7" type="ORF">A6A03_00275</name>
</gene>